<dbReference type="EMBL" id="ML121569">
    <property type="protein sequence ID" value="RPB20616.1"/>
    <property type="molecule type" value="Genomic_DNA"/>
</dbReference>
<feature type="compositionally biased region" description="Polar residues" evidence="2">
    <location>
        <begin position="88"/>
        <end position="101"/>
    </location>
</feature>
<feature type="coiled-coil region" evidence="1">
    <location>
        <begin position="1351"/>
        <end position="1410"/>
    </location>
</feature>
<feature type="coiled-coil region" evidence="1">
    <location>
        <begin position="135"/>
        <end position="162"/>
    </location>
</feature>
<feature type="region of interest" description="Disordered" evidence="2">
    <location>
        <begin position="87"/>
        <end position="110"/>
    </location>
</feature>
<accession>A0A3N4LD41</accession>
<feature type="compositionally biased region" description="Low complexity" evidence="2">
    <location>
        <begin position="214"/>
        <end position="228"/>
    </location>
</feature>
<feature type="region of interest" description="Disordered" evidence="2">
    <location>
        <begin position="1554"/>
        <end position="1615"/>
    </location>
</feature>
<proteinExistence type="predicted"/>
<dbReference type="STRING" id="1051890.A0A3N4LD41"/>
<evidence type="ECO:0000256" key="1">
    <source>
        <dbReference type="SAM" id="Coils"/>
    </source>
</evidence>
<sequence length="1615" mass="176857">MQRWDSSDPDRNPAPLPLNPSSPKVSASRPTDVSSSPGPSSTPTRKITITPPQSPTPGSQQVAHRRRMTMGPPSVSEMKAIFQVHGGASNQPANKARSPSPQKDVFGSPPPLLPPLRPMRSIENSHSHNFNSSDLESLSNQLVGLTNIATNLQKEMAALSRRSKDNATDLISLKEATIARDEDIRSSLRELVQGMGMLEMETPTSPPLLLRAPSPSVGSSGGSTTFDGDFGGDTGGVGGGGGGGRGGRNGGTSIAGSSKHFGERIQFTQGAGTLINKLNPPPGGAQRPMQSEYGKMGMEMQILERILRDMSTKDGENRIMDFLFELKKNVATRQGEKEIIGLIEAVRDEILSMSEDFAKRTGGSLDVAKQEDSKDLNNAQDILKLLERVVKEVMSGKGVSEETKATVLQVNDEVQSGKLATEELKRELMALKEELIGGKAASEDSRGVVLDLKQDVHLTKETADETKTLVEEVKTGVEDSRDIIMEIKTYVTSLKERLDFNKMAVDQANDGVADLKGDIRGSRGLIEEVKNIVAGLKEGLGKENSDTLRQVLEEVERIHAGQTQLQLRSAADTNSAEEPSFNAAALAAINATTSRTMGAIESFKSRLEEFCDDTGESSADMKVQLTTLMKFIDEITQNTAVTTHESREVRKLFEVIRMGVQSMNDRLASFEGEVYMRLDDGAGASSVTKNFEGEETVKERRQMWREIREDIEEVRRELNDISTDLERKRKHDEEIMLTRNHVDESIMEILKHQKRGGEILMAQGQMHSMIRDKVEEVRVIVEDQVLRGILAAQKAGTDMLVTHRANGEELRGQVLGLRGLIEEQVIGHIVSTGAGGDLENDLAIIKQQLQGVVTRIMDKSETQALVDQVNGGMAEVKQIIQGMVGQVIGVQNENRDGFKSDIQEIKKLLEDVIGQVLEKQKGFGMGVLEVIKEVKKAVTDQSNTKTQEELLTKVDEIKRLTSSSEMSDSLLNAVTVLRATVENTTATRESQDDLLNAVADIRRIVEDKAMEGNYLGALADLKEYIEEKDFLRQRQDNSINGVLVNAVADVKRTMLDKEVGEDLLGAVTEIKAMLEEKQIVRAQQIAREDELKHQIGLIQRILEEGVIRAIVHLQRDLGDGIRGDLAEVKEQGNDVRSDVSEMRKIVEDDVKPKMLDLKIMLEDEIRADVGTVKRIMGEEIKVDVFDIKKALGKNNLLDIESHKKTQACVKEVLEAVGDLQTDLKGQQSKQNNNFQELKFLVQQQATSQSSQSETQDLQLIQYDDGQLQEKLDKVLSQSATSSKTLVHLDMLPDIHIKVTETASQMSEFITSQNTMLQDSSTKQVEAAGQAILALEKAKAERTIVEAATTHLKELEISLTQTTKTLKEEVEALLARKLALSIDLASMEATLAERRSELDKMSDEADAIQRRVVEGALEQARQLVEIKNQRKTGAQSLKRVASTRNKASSTQQVLIPIQTNGVGSKRHQSMGQLSTSGGPADGSKDYYSVTGGFATRKEDLKIPSEGENGEAREGEGSEAGLPKQGTSREGMRFSESLTGSGVMVEDWDDKLHGEEMGLAGPDDWTIKSGKSTRKGSKAYPKSLGVLGLAGGSRATSAGTVVDRRDMSGASMGSIDE</sequence>
<dbReference type="OrthoDB" id="5423371at2759"/>
<keyword evidence="4" id="KW-1185">Reference proteome</keyword>
<feature type="region of interest" description="Disordered" evidence="2">
    <location>
        <begin position="1"/>
        <end position="71"/>
    </location>
</feature>
<feature type="compositionally biased region" description="Basic and acidic residues" evidence="2">
    <location>
        <begin position="1"/>
        <end position="11"/>
    </location>
</feature>
<dbReference type="InParanoid" id="A0A3N4LD41"/>
<dbReference type="Proteomes" id="UP000267821">
    <property type="component" value="Unassembled WGS sequence"/>
</dbReference>
<name>A0A3N4LD41_9PEZI</name>
<reference evidence="3 4" key="1">
    <citation type="journal article" date="2018" name="Nat. Ecol. Evol.">
        <title>Pezizomycetes genomes reveal the molecular basis of ectomycorrhizal truffle lifestyle.</title>
        <authorList>
            <person name="Murat C."/>
            <person name="Payen T."/>
            <person name="Noel B."/>
            <person name="Kuo A."/>
            <person name="Morin E."/>
            <person name="Chen J."/>
            <person name="Kohler A."/>
            <person name="Krizsan K."/>
            <person name="Balestrini R."/>
            <person name="Da Silva C."/>
            <person name="Montanini B."/>
            <person name="Hainaut M."/>
            <person name="Levati E."/>
            <person name="Barry K.W."/>
            <person name="Belfiori B."/>
            <person name="Cichocki N."/>
            <person name="Clum A."/>
            <person name="Dockter R.B."/>
            <person name="Fauchery L."/>
            <person name="Guy J."/>
            <person name="Iotti M."/>
            <person name="Le Tacon F."/>
            <person name="Lindquist E.A."/>
            <person name="Lipzen A."/>
            <person name="Malagnac F."/>
            <person name="Mello A."/>
            <person name="Molinier V."/>
            <person name="Miyauchi S."/>
            <person name="Poulain J."/>
            <person name="Riccioni C."/>
            <person name="Rubini A."/>
            <person name="Sitrit Y."/>
            <person name="Splivallo R."/>
            <person name="Traeger S."/>
            <person name="Wang M."/>
            <person name="Zifcakova L."/>
            <person name="Wipf D."/>
            <person name="Zambonelli A."/>
            <person name="Paolocci F."/>
            <person name="Nowrousian M."/>
            <person name="Ottonello S."/>
            <person name="Baldrian P."/>
            <person name="Spatafora J.W."/>
            <person name="Henrissat B."/>
            <person name="Nagy L.G."/>
            <person name="Aury J.M."/>
            <person name="Wincker P."/>
            <person name="Grigoriev I.V."/>
            <person name="Bonfante P."/>
            <person name="Martin F.M."/>
        </authorList>
    </citation>
    <scope>NUCLEOTIDE SEQUENCE [LARGE SCALE GENOMIC DNA]</scope>
    <source>
        <strain evidence="3 4">ATCC MYA-4762</strain>
    </source>
</reference>
<feature type="region of interest" description="Disordered" evidence="2">
    <location>
        <begin position="214"/>
        <end position="251"/>
    </location>
</feature>
<feature type="compositionally biased region" description="Low complexity" evidence="2">
    <location>
        <begin position="30"/>
        <end position="61"/>
    </location>
</feature>
<evidence type="ECO:0000313" key="4">
    <source>
        <dbReference type="Proteomes" id="UP000267821"/>
    </source>
</evidence>
<protein>
    <submittedName>
        <fullName evidence="3">Uncharacterized protein</fullName>
    </submittedName>
</protein>
<evidence type="ECO:0000313" key="3">
    <source>
        <dbReference type="EMBL" id="RPB20616.1"/>
    </source>
</evidence>
<organism evidence="3 4">
    <name type="scientific">Terfezia boudieri ATCC MYA-4762</name>
    <dbReference type="NCBI Taxonomy" id="1051890"/>
    <lineage>
        <taxon>Eukaryota</taxon>
        <taxon>Fungi</taxon>
        <taxon>Dikarya</taxon>
        <taxon>Ascomycota</taxon>
        <taxon>Pezizomycotina</taxon>
        <taxon>Pezizomycetes</taxon>
        <taxon>Pezizales</taxon>
        <taxon>Pezizaceae</taxon>
        <taxon>Terfezia</taxon>
    </lineage>
</organism>
<feature type="compositionally biased region" description="Basic and acidic residues" evidence="2">
    <location>
        <begin position="1496"/>
        <end position="1514"/>
    </location>
</feature>
<keyword evidence="1" id="KW-0175">Coiled coil</keyword>
<feature type="region of interest" description="Disordered" evidence="2">
    <location>
        <begin position="1455"/>
        <end position="1484"/>
    </location>
</feature>
<evidence type="ECO:0000256" key="2">
    <source>
        <dbReference type="SAM" id="MobiDB-lite"/>
    </source>
</evidence>
<feature type="compositionally biased region" description="Gly residues" evidence="2">
    <location>
        <begin position="229"/>
        <end position="250"/>
    </location>
</feature>
<feature type="region of interest" description="Disordered" evidence="2">
    <location>
        <begin position="1496"/>
        <end position="1531"/>
    </location>
</feature>
<gene>
    <name evidence="3" type="ORF">L211DRAFT_852183</name>
</gene>